<keyword evidence="1" id="KW-1133">Transmembrane helix</keyword>
<accession>A0ABW0YHR4</accession>
<name>A0ABW0YHR4_9BACI</name>
<proteinExistence type="predicted"/>
<feature type="transmembrane region" description="Helical" evidence="1">
    <location>
        <begin position="7"/>
        <end position="28"/>
    </location>
</feature>
<keyword evidence="1" id="KW-0812">Transmembrane</keyword>
<evidence type="ECO:0000313" key="3">
    <source>
        <dbReference type="Proteomes" id="UP001596142"/>
    </source>
</evidence>
<reference evidence="3" key="1">
    <citation type="journal article" date="2019" name="Int. J. Syst. Evol. Microbiol.">
        <title>The Global Catalogue of Microorganisms (GCM) 10K type strain sequencing project: providing services to taxonomists for standard genome sequencing and annotation.</title>
        <authorList>
            <consortium name="The Broad Institute Genomics Platform"/>
            <consortium name="The Broad Institute Genome Sequencing Center for Infectious Disease"/>
            <person name="Wu L."/>
            <person name="Ma J."/>
        </authorList>
    </citation>
    <scope>NUCLEOTIDE SEQUENCE [LARGE SCALE GENOMIC DNA]</scope>
    <source>
        <strain evidence="3">CECT 7184</strain>
    </source>
</reference>
<evidence type="ECO:0000256" key="1">
    <source>
        <dbReference type="SAM" id="Phobius"/>
    </source>
</evidence>
<organism evidence="2 3">
    <name type="scientific">Thalassorhabdus alkalitolerans</name>
    <dbReference type="NCBI Taxonomy" id="2282697"/>
    <lineage>
        <taxon>Bacteria</taxon>
        <taxon>Bacillati</taxon>
        <taxon>Bacillota</taxon>
        <taxon>Bacilli</taxon>
        <taxon>Bacillales</taxon>
        <taxon>Bacillaceae</taxon>
        <taxon>Thalassorhabdus</taxon>
    </lineage>
</organism>
<keyword evidence="1" id="KW-0472">Membrane</keyword>
<keyword evidence="3" id="KW-1185">Reference proteome</keyword>
<feature type="transmembrane region" description="Helical" evidence="1">
    <location>
        <begin position="40"/>
        <end position="65"/>
    </location>
</feature>
<gene>
    <name evidence="2" type="ORF">ACFPU1_03800</name>
</gene>
<dbReference type="EMBL" id="JBHSOZ010000003">
    <property type="protein sequence ID" value="MFC5711895.1"/>
    <property type="molecule type" value="Genomic_DNA"/>
</dbReference>
<sequence>MRGFDWFVAAVLVVIGLSCLTMSATWMFSPDSLQYYAATLFHICLWVMTPLAVLLLVYIALRIYVKTKGNSIKNRE</sequence>
<protein>
    <submittedName>
        <fullName evidence="2">Uncharacterized protein</fullName>
    </submittedName>
</protein>
<dbReference type="RefSeq" id="WP_385938788.1">
    <property type="nucleotide sequence ID" value="NZ_JBHSOZ010000003.1"/>
</dbReference>
<dbReference type="Proteomes" id="UP001596142">
    <property type="component" value="Unassembled WGS sequence"/>
</dbReference>
<evidence type="ECO:0000313" key="2">
    <source>
        <dbReference type="EMBL" id="MFC5711895.1"/>
    </source>
</evidence>
<comment type="caution">
    <text evidence="2">The sequence shown here is derived from an EMBL/GenBank/DDBJ whole genome shotgun (WGS) entry which is preliminary data.</text>
</comment>
<dbReference type="PROSITE" id="PS51257">
    <property type="entry name" value="PROKAR_LIPOPROTEIN"/>
    <property type="match status" value="1"/>
</dbReference>